<sequence length="119" mass="13243">MQVFVRSVLGLGRRRLSRAYGGAVPMGASCTDHGGTLLTVWAVRHLGLHRPGVDRFPPRALDLFVTVQRPCRRVLQIGVPALGILCELATLLNRLDRLDLRLRRDVVLKGAVPVLELWM</sequence>
<dbReference type="EMBL" id="CAGS01000375">
    <property type="protein sequence ID" value="CCF85033.1"/>
    <property type="molecule type" value="Genomic_DNA"/>
</dbReference>
<evidence type="ECO:0000313" key="2">
    <source>
        <dbReference type="Proteomes" id="UP000004221"/>
    </source>
</evidence>
<dbReference type="Proteomes" id="UP000004221">
    <property type="component" value="Unassembled WGS sequence"/>
</dbReference>
<reference evidence="1 2" key="1">
    <citation type="journal article" date="2012" name="ISME J.">
        <title>Nitrification expanded: discovery, physiology and genomics of a nitrite-oxidizing bacterium from the phylum Chloroflexi.</title>
        <authorList>
            <person name="Sorokin D.Y."/>
            <person name="Lucker S."/>
            <person name="Vejmelkova D."/>
            <person name="Kostrikina N.A."/>
            <person name="Kleerebezem R."/>
            <person name="Rijpstra W.I."/>
            <person name="Damste J.S."/>
            <person name="Le Paslier D."/>
            <person name="Muyzer G."/>
            <person name="Wagner M."/>
            <person name="van Loosdrecht M.C."/>
            <person name="Daims H."/>
        </authorList>
    </citation>
    <scope>NUCLEOTIDE SEQUENCE [LARGE SCALE GENOMIC DNA]</scope>
    <source>
        <strain evidence="2">none</strain>
    </source>
</reference>
<keyword evidence="2" id="KW-1185">Reference proteome</keyword>
<comment type="caution">
    <text evidence="1">The sequence shown here is derived from an EMBL/GenBank/DDBJ whole genome shotgun (WGS) entry which is preliminary data.</text>
</comment>
<accession>I4EK21</accession>
<name>I4EK21_9BACT</name>
<evidence type="ECO:0000313" key="1">
    <source>
        <dbReference type="EMBL" id="CCF85033.1"/>
    </source>
</evidence>
<organism evidence="1 2">
    <name type="scientific">Nitrolancea hollandica Lb</name>
    <dbReference type="NCBI Taxonomy" id="1129897"/>
    <lineage>
        <taxon>Bacteria</taxon>
        <taxon>Pseudomonadati</taxon>
        <taxon>Thermomicrobiota</taxon>
        <taxon>Thermomicrobia</taxon>
        <taxon>Sphaerobacterales</taxon>
        <taxon>Sphaerobacterineae</taxon>
        <taxon>Sphaerobacteraceae</taxon>
        <taxon>Nitrolancea</taxon>
    </lineage>
</organism>
<proteinExistence type="predicted"/>
<dbReference type="AlphaFoldDB" id="I4EK21"/>
<gene>
    <name evidence="1" type="ORF">NITHO_4360003</name>
</gene>
<dbReference type="PROSITE" id="PS51257">
    <property type="entry name" value="PROKAR_LIPOPROTEIN"/>
    <property type="match status" value="1"/>
</dbReference>
<protein>
    <submittedName>
        <fullName evidence="1">Uncharacterized protein</fullName>
    </submittedName>
</protein>